<dbReference type="PROSITE" id="PS50157">
    <property type="entry name" value="ZINC_FINGER_C2H2_2"/>
    <property type="match status" value="3"/>
</dbReference>
<dbReference type="GO" id="GO:0008270">
    <property type="term" value="F:zinc ion binding"/>
    <property type="evidence" value="ECO:0007669"/>
    <property type="project" value="UniProtKB-KW"/>
</dbReference>
<evidence type="ECO:0000256" key="2">
    <source>
        <dbReference type="ARBA" id="ARBA00022723"/>
    </source>
</evidence>
<comment type="caution">
    <text evidence="12">The sequence shown here is derived from an EMBL/GenBank/DDBJ whole genome shotgun (WGS) entry which is preliminary data.</text>
</comment>
<evidence type="ECO:0000313" key="13">
    <source>
        <dbReference type="Proteomes" id="UP000800235"/>
    </source>
</evidence>
<keyword evidence="5" id="KW-0862">Zinc</keyword>
<name>A0A9P4P1T5_9PEZI</name>
<dbReference type="PANTHER" id="PTHR24384:SF189">
    <property type="entry name" value="C2H2-TYPE DOMAIN-CONTAINING PROTEIN-RELATED"/>
    <property type="match status" value="1"/>
</dbReference>
<dbReference type="Pfam" id="PF00096">
    <property type="entry name" value="zf-C2H2"/>
    <property type="match status" value="3"/>
</dbReference>
<feature type="domain" description="C2H2-type" evidence="11">
    <location>
        <begin position="14"/>
        <end position="42"/>
    </location>
</feature>
<keyword evidence="13" id="KW-1185">Reference proteome</keyword>
<dbReference type="InterPro" id="IPR013087">
    <property type="entry name" value="Znf_C2H2_type"/>
</dbReference>
<dbReference type="AlphaFoldDB" id="A0A9P4P1T5"/>
<keyword evidence="3" id="KW-0677">Repeat</keyword>
<evidence type="ECO:0000256" key="10">
    <source>
        <dbReference type="PROSITE-ProRule" id="PRU00042"/>
    </source>
</evidence>
<keyword evidence="2" id="KW-0479">Metal-binding</keyword>
<keyword evidence="4 10" id="KW-0863">Zinc-finger</keyword>
<keyword evidence="6" id="KW-0805">Transcription regulation</keyword>
<gene>
    <name evidence="12" type="ORF">EJ08DRAFT_581115</name>
</gene>
<comment type="subcellular location">
    <subcellularLocation>
        <location evidence="1">Nucleus</location>
    </subcellularLocation>
</comment>
<evidence type="ECO:0000256" key="9">
    <source>
        <dbReference type="ARBA" id="ARBA00023242"/>
    </source>
</evidence>
<evidence type="ECO:0000256" key="8">
    <source>
        <dbReference type="ARBA" id="ARBA00023163"/>
    </source>
</evidence>
<dbReference type="EMBL" id="MU007014">
    <property type="protein sequence ID" value="KAF2435258.1"/>
    <property type="molecule type" value="Genomic_DNA"/>
</dbReference>
<evidence type="ECO:0000259" key="11">
    <source>
        <dbReference type="PROSITE" id="PS50157"/>
    </source>
</evidence>
<dbReference type="Proteomes" id="UP000800235">
    <property type="component" value="Unassembled WGS sequence"/>
</dbReference>
<dbReference type="SMART" id="SM00355">
    <property type="entry name" value="ZnF_C2H2"/>
    <property type="match status" value="3"/>
</dbReference>
<evidence type="ECO:0000313" key="12">
    <source>
        <dbReference type="EMBL" id="KAF2435258.1"/>
    </source>
</evidence>
<evidence type="ECO:0000256" key="1">
    <source>
        <dbReference type="ARBA" id="ARBA00004123"/>
    </source>
</evidence>
<evidence type="ECO:0000256" key="7">
    <source>
        <dbReference type="ARBA" id="ARBA00023125"/>
    </source>
</evidence>
<organism evidence="12 13">
    <name type="scientific">Tothia fuscella</name>
    <dbReference type="NCBI Taxonomy" id="1048955"/>
    <lineage>
        <taxon>Eukaryota</taxon>
        <taxon>Fungi</taxon>
        <taxon>Dikarya</taxon>
        <taxon>Ascomycota</taxon>
        <taxon>Pezizomycotina</taxon>
        <taxon>Dothideomycetes</taxon>
        <taxon>Pleosporomycetidae</taxon>
        <taxon>Venturiales</taxon>
        <taxon>Cylindrosympodiaceae</taxon>
        <taxon>Tothia</taxon>
    </lineage>
</organism>
<dbReference type="InterPro" id="IPR036236">
    <property type="entry name" value="Znf_C2H2_sf"/>
</dbReference>
<dbReference type="GO" id="GO:0005634">
    <property type="term" value="C:nucleus"/>
    <property type="evidence" value="ECO:0007669"/>
    <property type="project" value="UniProtKB-SubCell"/>
</dbReference>
<reference evidence="12" key="1">
    <citation type="journal article" date="2020" name="Stud. Mycol.">
        <title>101 Dothideomycetes genomes: a test case for predicting lifestyles and emergence of pathogens.</title>
        <authorList>
            <person name="Haridas S."/>
            <person name="Albert R."/>
            <person name="Binder M."/>
            <person name="Bloem J."/>
            <person name="Labutti K."/>
            <person name="Salamov A."/>
            <person name="Andreopoulos B."/>
            <person name="Baker S."/>
            <person name="Barry K."/>
            <person name="Bills G."/>
            <person name="Bluhm B."/>
            <person name="Cannon C."/>
            <person name="Castanera R."/>
            <person name="Culley D."/>
            <person name="Daum C."/>
            <person name="Ezra D."/>
            <person name="Gonzalez J."/>
            <person name="Henrissat B."/>
            <person name="Kuo A."/>
            <person name="Liang C."/>
            <person name="Lipzen A."/>
            <person name="Lutzoni F."/>
            <person name="Magnuson J."/>
            <person name="Mondo S."/>
            <person name="Nolan M."/>
            <person name="Ohm R."/>
            <person name="Pangilinan J."/>
            <person name="Park H.-J."/>
            <person name="Ramirez L."/>
            <person name="Alfaro M."/>
            <person name="Sun H."/>
            <person name="Tritt A."/>
            <person name="Yoshinaga Y."/>
            <person name="Zwiers L.-H."/>
            <person name="Turgeon B."/>
            <person name="Goodwin S."/>
            <person name="Spatafora J."/>
            <person name="Crous P."/>
            <person name="Grigoriev I."/>
        </authorList>
    </citation>
    <scope>NUCLEOTIDE SEQUENCE</scope>
    <source>
        <strain evidence="12">CBS 130266</strain>
    </source>
</reference>
<evidence type="ECO:0000256" key="3">
    <source>
        <dbReference type="ARBA" id="ARBA00022737"/>
    </source>
</evidence>
<feature type="domain" description="C2H2-type" evidence="11">
    <location>
        <begin position="74"/>
        <end position="94"/>
    </location>
</feature>
<dbReference type="PANTHER" id="PTHR24384">
    <property type="entry name" value="FINGER PUTATIVE TRANSCRIPTION FACTOR FAMILY-RELATED"/>
    <property type="match status" value="1"/>
</dbReference>
<proteinExistence type="predicted"/>
<keyword evidence="9" id="KW-0539">Nucleus</keyword>
<accession>A0A9P4P1T5</accession>
<protein>
    <recommendedName>
        <fullName evidence="11">C2H2-type domain-containing protein</fullName>
    </recommendedName>
</protein>
<evidence type="ECO:0000256" key="4">
    <source>
        <dbReference type="ARBA" id="ARBA00022771"/>
    </source>
</evidence>
<dbReference type="InterPro" id="IPR050752">
    <property type="entry name" value="C2H2-ZF_domain"/>
</dbReference>
<dbReference type="GO" id="GO:0000978">
    <property type="term" value="F:RNA polymerase II cis-regulatory region sequence-specific DNA binding"/>
    <property type="evidence" value="ECO:0007669"/>
    <property type="project" value="TreeGrafter"/>
</dbReference>
<dbReference type="SUPFAM" id="SSF57667">
    <property type="entry name" value="beta-beta-alpha zinc fingers"/>
    <property type="match status" value="2"/>
</dbReference>
<feature type="non-terminal residue" evidence="12">
    <location>
        <position position="94"/>
    </location>
</feature>
<keyword evidence="8" id="KW-0804">Transcription</keyword>
<evidence type="ECO:0000256" key="5">
    <source>
        <dbReference type="ARBA" id="ARBA00022833"/>
    </source>
</evidence>
<dbReference type="PROSITE" id="PS00028">
    <property type="entry name" value="ZINC_FINGER_C2H2_1"/>
    <property type="match status" value="1"/>
</dbReference>
<keyword evidence="7" id="KW-0238">DNA-binding</keyword>
<dbReference type="Gene3D" id="3.30.160.60">
    <property type="entry name" value="Classic Zinc Finger"/>
    <property type="match status" value="2"/>
</dbReference>
<feature type="domain" description="C2H2-type" evidence="11">
    <location>
        <begin position="46"/>
        <end position="74"/>
    </location>
</feature>
<dbReference type="GO" id="GO:0000981">
    <property type="term" value="F:DNA-binding transcription factor activity, RNA polymerase II-specific"/>
    <property type="evidence" value="ECO:0007669"/>
    <property type="project" value="TreeGrafter"/>
</dbReference>
<dbReference type="OrthoDB" id="8117402at2759"/>
<sequence>MSSHNRVRKHKATFACSKCSSTFTRAVNLNDHYRVTHDGLENSLRVHCNVCKIPFRRAGDLARHKRLQHGACKYTCAGCGRNFARRDALQQHLK</sequence>
<evidence type="ECO:0000256" key="6">
    <source>
        <dbReference type="ARBA" id="ARBA00023015"/>
    </source>
</evidence>